<dbReference type="Pfam" id="PF10544">
    <property type="entry name" value="T5orf172"/>
    <property type="match status" value="1"/>
</dbReference>
<accession>A0ABT7WBE4</accession>
<evidence type="ECO:0000313" key="2">
    <source>
        <dbReference type="EMBL" id="MDM9630240.1"/>
    </source>
</evidence>
<dbReference type="RefSeq" id="WP_289723599.1">
    <property type="nucleotide sequence ID" value="NZ_JAUDUY010000001.1"/>
</dbReference>
<feature type="domain" description="Bacteriophage T5 Orf172 DNA-binding" evidence="1">
    <location>
        <begin position="83"/>
        <end position="177"/>
    </location>
</feature>
<dbReference type="Proteomes" id="UP001174839">
    <property type="component" value="Unassembled WGS sequence"/>
</dbReference>
<sequence length="217" mass="24476">MRGLSKSQLQFLKKQGIEVSQTFDAKGLKKSEYRPRMKATGKIIAYNVSPCNKAGHTLRTRAGHCAQCNTAHIAFQKRNDKPGIVYIAGTREGKLVKVGYTKGVHIRSESLNRTKYGGFSDWEILYAISCVKAGEIEIKAKSSLKAFSASMVYDHDGKDQKTDEIYRCSFDYIKNNLRQVIGNGKYKVDVLVERKGNNYQFPTAQMKSRRIHKLSKG</sequence>
<evidence type="ECO:0000259" key="1">
    <source>
        <dbReference type="Pfam" id="PF10544"/>
    </source>
</evidence>
<evidence type="ECO:0000313" key="3">
    <source>
        <dbReference type="Proteomes" id="UP001174839"/>
    </source>
</evidence>
<comment type="caution">
    <text evidence="2">The sequence shown here is derived from an EMBL/GenBank/DDBJ whole genome shotgun (WGS) entry which is preliminary data.</text>
</comment>
<dbReference type="InterPro" id="IPR018306">
    <property type="entry name" value="Phage_T5_Orf172_DNA-bd"/>
</dbReference>
<protein>
    <submittedName>
        <fullName evidence="2">GIY-YIG nuclease family protein</fullName>
    </submittedName>
</protein>
<keyword evidence="3" id="KW-1185">Reference proteome</keyword>
<name>A0ABT7WBE4_9FLAO</name>
<gene>
    <name evidence="2" type="ORF">QU605_02080</name>
</gene>
<reference evidence="2" key="1">
    <citation type="submission" date="2023-06" db="EMBL/GenBank/DDBJ databases">
        <title>Robiginitalea aurantiacus sp. nov. and Algoriphagus sediminis sp. nov., isolated from coastal sediment.</title>
        <authorList>
            <person name="Zhou Z.Y."/>
            <person name="An J."/>
            <person name="Jia Y.W."/>
            <person name="Du Z.J."/>
        </authorList>
    </citation>
    <scope>NUCLEOTIDE SEQUENCE</scope>
    <source>
        <strain evidence="2">M39</strain>
    </source>
</reference>
<proteinExistence type="predicted"/>
<dbReference type="EMBL" id="JAUDUY010000001">
    <property type="protein sequence ID" value="MDM9630240.1"/>
    <property type="molecule type" value="Genomic_DNA"/>
</dbReference>
<organism evidence="2 3">
    <name type="scientific">Robiginitalea aurantiaca</name>
    <dbReference type="NCBI Taxonomy" id="3056915"/>
    <lineage>
        <taxon>Bacteria</taxon>
        <taxon>Pseudomonadati</taxon>
        <taxon>Bacteroidota</taxon>
        <taxon>Flavobacteriia</taxon>
        <taxon>Flavobacteriales</taxon>
        <taxon>Flavobacteriaceae</taxon>
        <taxon>Robiginitalea</taxon>
    </lineage>
</organism>